<organism evidence="1 2">
    <name type="scientific">Arcticibacter pallidicorallinus</name>
    <dbReference type="NCBI Taxonomy" id="1259464"/>
    <lineage>
        <taxon>Bacteria</taxon>
        <taxon>Pseudomonadati</taxon>
        <taxon>Bacteroidota</taxon>
        <taxon>Sphingobacteriia</taxon>
        <taxon>Sphingobacteriales</taxon>
        <taxon>Sphingobacteriaceae</taxon>
        <taxon>Arcticibacter</taxon>
    </lineage>
</organism>
<dbReference type="EMBL" id="PVTH01000004">
    <property type="protein sequence ID" value="PRY53379.1"/>
    <property type="molecule type" value="Genomic_DNA"/>
</dbReference>
<keyword evidence="2" id="KW-1185">Reference proteome</keyword>
<name>A0A2T0U640_9SPHI</name>
<dbReference type="Proteomes" id="UP000238034">
    <property type="component" value="Unassembled WGS sequence"/>
</dbReference>
<protein>
    <submittedName>
        <fullName evidence="1">Uncharacterized protein</fullName>
    </submittedName>
</protein>
<dbReference type="AlphaFoldDB" id="A0A2T0U640"/>
<comment type="caution">
    <text evidence="1">The sequence shown here is derived from an EMBL/GenBank/DDBJ whole genome shotgun (WGS) entry which is preliminary data.</text>
</comment>
<dbReference type="RefSeq" id="WP_106292941.1">
    <property type="nucleotide sequence ID" value="NZ_PVTH01000004.1"/>
</dbReference>
<gene>
    <name evidence="1" type="ORF">B0I27_104390</name>
</gene>
<evidence type="ECO:0000313" key="1">
    <source>
        <dbReference type="EMBL" id="PRY53379.1"/>
    </source>
</evidence>
<evidence type="ECO:0000313" key="2">
    <source>
        <dbReference type="Proteomes" id="UP000238034"/>
    </source>
</evidence>
<proteinExistence type="predicted"/>
<sequence length="130" mass="14790">MKNYHEEITLISYIGIKGLVGTQHYPINITIEQLSSKYDYLLGNYNSKDNNGNWSISLSYITNGLVKQPISVNGWVIDKIYGTSNFVFKGISFVIKDPEGKNNEEAKVITKTKKGTFFLSALIVIMFWNR</sequence>
<reference evidence="1 2" key="1">
    <citation type="submission" date="2018-03" db="EMBL/GenBank/DDBJ databases">
        <title>Genomic Encyclopedia of Type Strains, Phase III (KMG-III): the genomes of soil and plant-associated and newly described type strains.</title>
        <authorList>
            <person name="Whitman W."/>
        </authorList>
    </citation>
    <scope>NUCLEOTIDE SEQUENCE [LARGE SCALE GENOMIC DNA]</scope>
    <source>
        <strain evidence="1 2">CGMCC 1.9313</strain>
    </source>
</reference>
<accession>A0A2T0U640</accession>